<evidence type="ECO:0000256" key="2">
    <source>
        <dbReference type="SAM" id="Phobius"/>
    </source>
</evidence>
<dbReference type="Proteomes" id="UP001303046">
    <property type="component" value="Unassembled WGS sequence"/>
</dbReference>
<accession>A0ABR1C1Q1</accession>
<feature type="compositionally biased region" description="Low complexity" evidence="1">
    <location>
        <begin position="165"/>
        <end position="176"/>
    </location>
</feature>
<evidence type="ECO:0000256" key="1">
    <source>
        <dbReference type="SAM" id="MobiDB-lite"/>
    </source>
</evidence>
<name>A0ABR1C1Q1_NECAM</name>
<reference evidence="3 4" key="1">
    <citation type="submission" date="2023-08" db="EMBL/GenBank/DDBJ databases">
        <title>A Necator americanus chromosomal reference genome.</title>
        <authorList>
            <person name="Ilik V."/>
            <person name="Petrzelkova K.J."/>
            <person name="Pardy F."/>
            <person name="Fuh T."/>
            <person name="Niatou-Singa F.S."/>
            <person name="Gouil Q."/>
            <person name="Baker L."/>
            <person name="Ritchie M.E."/>
            <person name="Jex A.R."/>
            <person name="Gazzola D."/>
            <person name="Li H."/>
            <person name="Toshio Fujiwara R."/>
            <person name="Zhan B."/>
            <person name="Aroian R.V."/>
            <person name="Pafco B."/>
            <person name="Schwarz E.M."/>
        </authorList>
    </citation>
    <scope>NUCLEOTIDE SEQUENCE [LARGE SCALE GENOMIC DNA]</scope>
    <source>
        <strain evidence="3 4">Aroian</strain>
        <tissue evidence="3">Whole animal</tissue>
    </source>
</reference>
<feature type="transmembrane region" description="Helical" evidence="2">
    <location>
        <begin position="28"/>
        <end position="51"/>
    </location>
</feature>
<protein>
    <submittedName>
        <fullName evidence="3">Uncharacterized protein</fullName>
    </submittedName>
</protein>
<dbReference type="EMBL" id="JAVFWL010000002">
    <property type="protein sequence ID" value="KAK6732474.1"/>
    <property type="molecule type" value="Genomic_DNA"/>
</dbReference>
<feature type="region of interest" description="Disordered" evidence="1">
    <location>
        <begin position="118"/>
        <end position="219"/>
    </location>
</feature>
<evidence type="ECO:0000313" key="3">
    <source>
        <dbReference type="EMBL" id="KAK6732474.1"/>
    </source>
</evidence>
<evidence type="ECO:0000313" key="4">
    <source>
        <dbReference type="Proteomes" id="UP001303046"/>
    </source>
</evidence>
<gene>
    <name evidence="3" type="primary">Necator_chrII.g4492</name>
    <name evidence="3" type="ORF">RB195_016700</name>
</gene>
<keyword evidence="2" id="KW-0812">Transmembrane</keyword>
<comment type="caution">
    <text evidence="3">The sequence shown here is derived from an EMBL/GenBank/DDBJ whole genome shotgun (WGS) entry which is preliminary data.</text>
</comment>
<feature type="compositionally biased region" description="Low complexity" evidence="1">
    <location>
        <begin position="206"/>
        <end position="219"/>
    </location>
</feature>
<proteinExistence type="predicted"/>
<organism evidence="3 4">
    <name type="scientific">Necator americanus</name>
    <name type="common">Human hookworm</name>
    <dbReference type="NCBI Taxonomy" id="51031"/>
    <lineage>
        <taxon>Eukaryota</taxon>
        <taxon>Metazoa</taxon>
        <taxon>Ecdysozoa</taxon>
        <taxon>Nematoda</taxon>
        <taxon>Chromadorea</taxon>
        <taxon>Rhabditida</taxon>
        <taxon>Rhabditina</taxon>
        <taxon>Rhabditomorpha</taxon>
        <taxon>Strongyloidea</taxon>
        <taxon>Ancylostomatidae</taxon>
        <taxon>Bunostominae</taxon>
        <taxon>Necator</taxon>
    </lineage>
</organism>
<keyword evidence="2" id="KW-0472">Membrane</keyword>
<keyword evidence="2" id="KW-1133">Transmembrane helix</keyword>
<keyword evidence="4" id="KW-1185">Reference proteome</keyword>
<sequence>MDQPEEGSRISPESSNIIKNMPSHISHITVFVSVTLIIVLLMVIAHVVRLIMGIQTSSKKDTPSAIVIQPKDKPKKEIKKKKKASLACKHRSNYNLPSKLMMVDVEVNKEAMKEARKKKKEKELEATNPVLPMAISAPPPYQTIKPSPGQTQPPPRICVVSLEKANSSAQNSAVNSGQPSPTASARAAADKERMSGGTIVSKTVISETYTSRSTTSEKK</sequence>